<sequence>MGPASSASPASLGPSPPGAGLRVAMVAAERSGDQLAALLLQGMRQRWSGLQASGIGGPLMQAQGFVAHHSCDELTVRGLVEGLWAYRRISAIRRRYAADLLRERPDLYLGVDASDFNLPLERQLNRAGIPAIQLVCPSIWAWRPGRVHAIRRSVRHVLCLFPFEPELLARHGIAGTFVGHPVADLIALEPDQAGARQRLGLDPEATVVALLPGSRVAEIAALAMPFLHAARLMAQQRPQLRFVLPTHEGLRPTLEQALRTTGMEARVQLVLGQAHTVQAACDVALVASGTATLECALHKRPMVIAYRMQWLSWWVANQQRRTPWIGLPNILCQQSLVPELLQQQAQPEALARATLAWLDDPAAVARLRQRFTDMHLQLRQDMPARASHAIAQILQA</sequence>
<evidence type="ECO:0000256" key="8">
    <source>
        <dbReference type="ARBA" id="ARBA00022679"/>
    </source>
</evidence>
<dbReference type="SUPFAM" id="SSF53756">
    <property type="entry name" value="UDP-Glycosyltransferase/glycogen phosphorylase"/>
    <property type="match status" value="1"/>
</dbReference>
<proteinExistence type="inferred from homology"/>
<dbReference type="GO" id="GO:0008915">
    <property type="term" value="F:lipid-A-disaccharide synthase activity"/>
    <property type="evidence" value="ECO:0007669"/>
    <property type="project" value="UniProtKB-UniRule"/>
</dbReference>
<keyword evidence="7 11" id="KW-0328">Glycosyltransferase</keyword>
<dbReference type="HAMAP" id="MF_00392">
    <property type="entry name" value="LpxB"/>
    <property type="match status" value="1"/>
</dbReference>
<evidence type="ECO:0000256" key="7">
    <source>
        <dbReference type="ARBA" id="ARBA00022676"/>
    </source>
</evidence>
<evidence type="ECO:0000256" key="10">
    <source>
        <dbReference type="ARBA" id="ARBA00048975"/>
    </source>
</evidence>
<keyword evidence="13" id="KW-1185">Reference proteome</keyword>
<reference evidence="12 13" key="1">
    <citation type="journal article" date="2014" name="Nat. Commun.">
        <title>Physiological and genomic features of highly alkaliphilic hydrogen-utilizing Betaproteobacteria from a continental serpentinizing site.</title>
        <authorList>
            <person name="Suzuki S."/>
            <person name="Kuenen J.G."/>
            <person name="Schipper K."/>
            <person name="van der Velde S."/>
            <person name="Ishii S."/>
            <person name="Wu A."/>
            <person name="Sorokin D.Y."/>
            <person name="Tenney A."/>
            <person name="Meng X.Y."/>
            <person name="Morrill P.L."/>
            <person name="Kamagata Y."/>
            <person name="Muyzer G."/>
            <person name="Nealson K.H."/>
        </authorList>
    </citation>
    <scope>NUCLEOTIDE SEQUENCE [LARGE SCALE GENOMIC DNA]</scope>
    <source>
        <strain evidence="12 13">B1</strain>
    </source>
</reference>
<dbReference type="GO" id="GO:0009245">
    <property type="term" value="P:lipid A biosynthetic process"/>
    <property type="evidence" value="ECO:0007669"/>
    <property type="project" value="UniProtKB-UniRule"/>
</dbReference>
<evidence type="ECO:0000256" key="1">
    <source>
        <dbReference type="ARBA" id="ARBA00002056"/>
    </source>
</evidence>
<dbReference type="HOGENOM" id="CLU_036577_3_0_4"/>
<evidence type="ECO:0000256" key="9">
    <source>
        <dbReference type="ARBA" id="ARBA00023098"/>
    </source>
</evidence>
<gene>
    <name evidence="11" type="primary">lpxB</name>
    <name evidence="12" type="ORF">SMCB_1316</name>
</gene>
<keyword evidence="8 11" id="KW-0808">Transferase</keyword>
<accession>A0A060NXB6</accession>
<dbReference type="GO" id="GO:0005543">
    <property type="term" value="F:phospholipid binding"/>
    <property type="evidence" value="ECO:0007669"/>
    <property type="project" value="TreeGrafter"/>
</dbReference>
<comment type="pathway">
    <text evidence="11">Bacterial outer membrane biogenesis; LPS lipid A biosynthesis.</text>
</comment>
<name>A0A060NXB6_9BURK</name>
<keyword evidence="5 11" id="KW-0444">Lipid biosynthesis</keyword>
<evidence type="ECO:0000256" key="5">
    <source>
        <dbReference type="ARBA" id="ARBA00022516"/>
    </source>
</evidence>
<dbReference type="AlphaFoldDB" id="A0A060NXB6"/>
<dbReference type="EC" id="2.4.1.182" evidence="3 11"/>
<dbReference type="Gene3D" id="3.40.50.2000">
    <property type="entry name" value="Glycogen Phosphorylase B"/>
    <property type="match status" value="1"/>
</dbReference>
<dbReference type="GO" id="GO:0016020">
    <property type="term" value="C:membrane"/>
    <property type="evidence" value="ECO:0007669"/>
    <property type="project" value="GOC"/>
</dbReference>
<dbReference type="Pfam" id="PF02684">
    <property type="entry name" value="LpxB"/>
    <property type="match status" value="1"/>
</dbReference>
<dbReference type="NCBIfam" id="TIGR00215">
    <property type="entry name" value="lpxB"/>
    <property type="match status" value="1"/>
</dbReference>
<organism evidence="12 13">
    <name type="scientific">Serpentinimonas maccroryi</name>
    <dbReference type="NCBI Taxonomy" id="1458426"/>
    <lineage>
        <taxon>Bacteria</taxon>
        <taxon>Pseudomonadati</taxon>
        <taxon>Pseudomonadota</taxon>
        <taxon>Betaproteobacteria</taxon>
        <taxon>Burkholderiales</taxon>
        <taxon>Comamonadaceae</taxon>
        <taxon>Serpentinimonas</taxon>
    </lineage>
</organism>
<evidence type="ECO:0000256" key="2">
    <source>
        <dbReference type="ARBA" id="ARBA00007868"/>
    </source>
</evidence>
<keyword evidence="6 11" id="KW-0441">Lipid A biosynthesis</keyword>
<protein>
    <recommendedName>
        <fullName evidence="4 11">Lipid-A-disaccharide synthase</fullName>
        <ecNumber evidence="3 11">2.4.1.182</ecNumber>
    </recommendedName>
</protein>
<dbReference type="PANTHER" id="PTHR30372">
    <property type="entry name" value="LIPID-A-DISACCHARIDE SYNTHASE"/>
    <property type="match status" value="1"/>
</dbReference>
<comment type="similarity">
    <text evidence="2 11">Belongs to the LpxB family.</text>
</comment>
<comment type="function">
    <text evidence="1 11">Condensation of UDP-2,3-diacylglucosamine and 2,3-diacylglucosamine-1-phosphate to form lipid A disaccharide, a precursor of lipid A, a phosphorylated glycolipid that anchors the lipopolysaccharide to the outer membrane of the cell.</text>
</comment>
<comment type="catalytic activity">
    <reaction evidence="10 11">
        <text>a lipid X + a UDP-2-N,3-O-bis[(3R)-3-hydroxyacyl]-alpha-D-glucosamine = a lipid A disaccharide + UDP + H(+)</text>
        <dbReference type="Rhea" id="RHEA:67828"/>
        <dbReference type="ChEBI" id="CHEBI:15378"/>
        <dbReference type="ChEBI" id="CHEBI:58223"/>
        <dbReference type="ChEBI" id="CHEBI:137748"/>
        <dbReference type="ChEBI" id="CHEBI:176338"/>
        <dbReference type="ChEBI" id="CHEBI:176343"/>
        <dbReference type="EC" id="2.4.1.182"/>
    </reaction>
</comment>
<dbReference type="EMBL" id="AP014569">
    <property type="protein sequence ID" value="BAO83544.1"/>
    <property type="molecule type" value="Genomic_DNA"/>
</dbReference>
<evidence type="ECO:0000256" key="11">
    <source>
        <dbReference type="HAMAP-Rule" id="MF_00392"/>
    </source>
</evidence>
<evidence type="ECO:0000256" key="3">
    <source>
        <dbReference type="ARBA" id="ARBA00012687"/>
    </source>
</evidence>
<dbReference type="InterPro" id="IPR003835">
    <property type="entry name" value="Glyco_trans_19"/>
</dbReference>
<dbReference type="PANTHER" id="PTHR30372:SF4">
    <property type="entry name" value="LIPID-A-DISACCHARIDE SYNTHASE, MITOCHONDRIAL-RELATED"/>
    <property type="match status" value="1"/>
</dbReference>
<dbReference type="UniPathway" id="UPA00973"/>
<evidence type="ECO:0000313" key="12">
    <source>
        <dbReference type="EMBL" id="BAO83544.1"/>
    </source>
</evidence>
<evidence type="ECO:0000313" key="13">
    <source>
        <dbReference type="Proteomes" id="UP000066014"/>
    </source>
</evidence>
<evidence type="ECO:0000256" key="6">
    <source>
        <dbReference type="ARBA" id="ARBA00022556"/>
    </source>
</evidence>
<keyword evidence="9 11" id="KW-0443">Lipid metabolism</keyword>
<dbReference type="KEGG" id="cbab:SMCB_1316"/>
<dbReference type="Proteomes" id="UP000066014">
    <property type="component" value="Chromosome"/>
</dbReference>
<evidence type="ECO:0000256" key="4">
    <source>
        <dbReference type="ARBA" id="ARBA00020902"/>
    </source>
</evidence>
<dbReference type="STRING" id="1458426.SMCB_1316"/>